<gene>
    <name evidence="3" type="ORF">ABE960_02020</name>
</gene>
<proteinExistence type="predicted"/>
<dbReference type="Proteomes" id="UP001442468">
    <property type="component" value="Unassembled WGS sequence"/>
</dbReference>
<sequence length="461" mass="52703">MNISFLQELFSNITRRDALLRRRTDDRTHFVHTHLLEACRALLQSDGEASSIALASRALDIYARLDAAEKQRFFERLTAEFSADPVAVDAAYATYRETRDNRDLQVLFDACEPSRQELLRRLNLTSGGTHELVHMREDLLDLLRDQPELRAVDADFAHLFGSWFNRGFLVLKRMDWNTPAAILEKLIRYEAVHEIHDWNDLRRRLDDRDRRCFAFFHPAIGDEPLIFVEVALHKGLPDQIQAIIDPDTYDIEDPEAADTAAFFGISNCQTGLRGTSFGNFLIKQVVQELKQELPDLKHFVTLSPVPGFRAWLEATYLEPNRDKEVDKGSPLDTEALALLEALDDPGWPKDKERSERLGDLVKPLAARYLLEEKNARGLPLNPVARFHLGNGAELHRLNWLGDVSRKGMQQSAGLMVNYLYVLDNIERNHEQYITSGTIAHSSAVRDLNRRARKLLKGETAK</sequence>
<feature type="domain" description="Malonyl-CoA decarboxylase C-terminal" evidence="1">
    <location>
        <begin position="167"/>
        <end position="420"/>
    </location>
</feature>
<dbReference type="Pfam" id="PF17408">
    <property type="entry name" value="MCD_N"/>
    <property type="match status" value="1"/>
</dbReference>
<dbReference type="PANTHER" id="PTHR28641:SF1">
    <property type="entry name" value="MALONYL-COA DECARBOXYLASE, MITOCHONDRIAL"/>
    <property type="match status" value="1"/>
</dbReference>
<dbReference type="RefSeq" id="WP_349760547.1">
    <property type="nucleotide sequence ID" value="NZ_JBEGCJ010000001.1"/>
</dbReference>
<accession>A0ABV1ND52</accession>
<dbReference type="Gene3D" id="1.20.140.90">
    <property type="entry name" value="Malonyl-CoA decarboxylase, oligemerization domain"/>
    <property type="match status" value="1"/>
</dbReference>
<comment type="caution">
    <text evidence="3">The sequence shown here is derived from an EMBL/GenBank/DDBJ whole genome shotgun (WGS) entry which is preliminary data.</text>
</comment>
<evidence type="ECO:0000313" key="4">
    <source>
        <dbReference type="Proteomes" id="UP001442468"/>
    </source>
</evidence>
<evidence type="ECO:0000313" key="3">
    <source>
        <dbReference type="EMBL" id="MEQ6916305.1"/>
    </source>
</evidence>
<protein>
    <submittedName>
        <fullName evidence="3">Malonyl-CoA decarboxylase</fullName>
    </submittedName>
</protein>
<name>A0ABV1ND52_9GAMM</name>
<evidence type="ECO:0000259" key="1">
    <source>
        <dbReference type="Pfam" id="PF05292"/>
    </source>
</evidence>
<dbReference type="InterPro" id="IPR038917">
    <property type="entry name" value="Malonyl_CoA_deC"/>
</dbReference>
<reference evidence="3 4" key="1">
    <citation type="submission" date="2024-05" db="EMBL/GenBank/DDBJ databases">
        <title>Halomonas sp. SSM6 16S ribosomal RNA gene Genome sequencing and assembly.</title>
        <authorList>
            <person name="Yook S."/>
        </authorList>
    </citation>
    <scope>NUCLEOTIDE SEQUENCE [LARGE SCALE GENOMIC DNA]</scope>
    <source>
        <strain evidence="3 4">SSM6</strain>
    </source>
</reference>
<dbReference type="Gene3D" id="3.40.630.150">
    <property type="entry name" value="Malonyl-CoA decarboxylase, catalytic domain"/>
    <property type="match status" value="1"/>
</dbReference>
<organism evidence="3 4">
    <name type="scientific">Halomonas aquatica</name>
    <dbReference type="NCBI Taxonomy" id="3151123"/>
    <lineage>
        <taxon>Bacteria</taxon>
        <taxon>Pseudomonadati</taxon>
        <taxon>Pseudomonadota</taxon>
        <taxon>Gammaproteobacteria</taxon>
        <taxon>Oceanospirillales</taxon>
        <taxon>Halomonadaceae</taxon>
        <taxon>Halomonas</taxon>
    </lineage>
</organism>
<evidence type="ECO:0000259" key="2">
    <source>
        <dbReference type="Pfam" id="PF17408"/>
    </source>
</evidence>
<dbReference type="InterPro" id="IPR007956">
    <property type="entry name" value="Malonyl_CoA_deC_C"/>
</dbReference>
<dbReference type="EMBL" id="JBEGCJ010000001">
    <property type="protein sequence ID" value="MEQ6916305.1"/>
    <property type="molecule type" value="Genomic_DNA"/>
</dbReference>
<dbReference type="InterPro" id="IPR035372">
    <property type="entry name" value="MCD_N"/>
</dbReference>
<dbReference type="InterPro" id="IPR042303">
    <property type="entry name" value="Malonyl_CoA_deC_C_sf"/>
</dbReference>
<dbReference type="InterPro" id="IPR038351">
    <property type="entry name" value="MCD_N_sf"/>
</dbReference>
<dbReference type="Pfam" id="PF05292">
    <property type="entry name" value="MCD"/>
    <property type="match status" value="1"/>
</dbReference>
<dbReference type="PANTHER" id="PTHR28641">
    <property type="match status" value="1"/>
</dbReference>
<keyword evidence="4" id="KW-1185">Reference proteome</keyword>
<feature type="domain" description="Malonyl-CoA decarboxylase N-terminal" evidence="2">
    <location>
        <begin position="81"/>
        <end position="164"/>
    </location>
</feature>